<proteinExistence type="predicted"/>
<accession>A0A7S0FYN4</accession>
<feature type="transmembrane region" description="Helical" evidence="1">
    <location>
        <begin position="136"/>
        <end position="156"/>
    </location>
</feature>
<reference evidence="2" key="1">
    <citation type="submission" date="2021-01" db="EMBL/GenBank/DDBJ databases">
        <authorList>
            <person name="Corre E."/>
            <person name="Pelletier E."/>
            <person name="Niang G."/>
            <person name="Scheremetjew M."/>
            <person name="Finn R."/>
            <person name="Kale V."/>
            <person name="Holt S."/>
            <person name="Cochrane G."/>
            <person name="Meng A."/>
            <person name="Brown T."/>
            <person name="Cohen L."/>
        </authorList>
    </citation>
    <scope>NUCLEOTIDE SEQUENCE</scope>
    <source>
        <strain evidence="2">Pbaha01</strain>
    </source>
</reference>
<feature type="transmembrane region" description="Helical" evidence="1">
    <location>
        <begin position="168"/>
        <end position="185"/>
    </location>
</feature>
<evidence type="ECO:0000313" key="2">
    <source>
        <dbReference type="EMBL" id="CAD8387812.1"/>
    </source>
</evidence>
<dbReference type="AlphaFoldDB" id="A0A7S0FYN4"/>
<gene>
    <name evidence="2" type="ORF">PBAH0796_LOCUS31500</name>
</gene>
<keyword evidence="1" id="KW-0472">Membrane</keyword>
<evidence type="ECO:0000256" key="1">
    <source>
        <dbReference type="SAM" id="Phobius"/>
    </source>
</evidence>
<feature type="transmembrane region" description="Helical" evidence="1">
    <location>
        <begin position="191"/>
        <end position="212"/>
    </location>
</feature>
<feature type="transmembrane region" description="Helical" evidence="1">
    <location>
        <begin position="224"/>
        <end position="245"/>
    </location>
</feature>
<sequence length="252" mass="27055">MAMMGSLRSLAPLRARLPLGTGLRAPAAPAATWAARGLRTCGPLAPSGLAGAAATPWRAEARRGMVAALQQRAVEKAPAPAPATGAAGALVPAGCRALSTWRLRPYAAAGTAAMLPMSSLSAGFSKVGLSLLVLPWKALPMALVIAPVAWVLPAAYRMVFQNSMRHTTASVFTVILYLVLSFMPVPCFENLFSELTFYGIALVSTFFMYTFFPEVMLHDFMFMHYLALFTVPLIPLAFAYMPMFAARSYLFL</sequence>
<keyword evidence="1" id="KW-1133">Transmembrane helix</keyword>
<keyword evidence="1" id="KW-0812">Transmembrane</keyword>
<dbReference type="EMBL" id="HBEG01051763">
    <property type="protein sequence ID" value="CAD8387812.1"/>
    <property type="molecule type" value="Transcribed_RNA"/>
</dbReference>
<organism evidence="2">
    <name type="scientific">Pyrodinium bahamense</name>
    <dbReference type="NCBI Taxonomy" id="73915"/>
    <lineage>
        <taxon>Eukaryota</taxon>
        <taxon>Sar</taxon>
        <taxon>Alveolata</taxon>
        <taxon>Dinophyceae</taxon>
        <taxon>Gonyaulacales</taxon>
        <taxon>Pyrocystaceae</taxon>
        <taxon>Pyrodinium</taxon>
    </lineage>
</organism>
<protein>
    <submittedName>
        <fullName evidence="2">Uncharacterized protein</fullName>
    </submittedName>
</protein>
<name>A0A7S0FYN4_9DINO</name>